<accession>A0A9Q3B9S9</accession>
<sequence>MQGIYTRDATLIWGLGCSLILPFCVFAPDANTAKEFMTAKGKTRTEIGDLHCSRDSWIQPWSECHANQIQPVHDFFSSHSALVSDRAEKNQAESSLRNTGKRVLHVERVASDPGGQESSQNSKQPRRLGHEVVANDVSLHGKMPPMNFLLLSLVLLNKKRIVRFLDIDTHADMFPCYRKP</sequence>
<evidence type="ECO:0000256" key="1">
    <source>
        <dbReference type="SAM" id="MobiDB-lite"/>
    </source>
</evidence>
<feature type="region of interest" description="Disordered" evidence="1">
    <location>
        <begin position="109"/>
        <end position="129"/>
    </location>
</feature>
<dbReference type="Proteomes" id="UP000765509">
    <property type="component" value="Unassembled WGS sequence"/>
</dbReference>
<evidence type="ECO:0000313" key="3">
    <source>
        <dbReference type="Proteomes" id="UP000765509"/>
    </source>
</evidence>
<reference evidence="2" key="1">
    <citation type="submission" date="2021-03" db="EMBL/GenBank/DDBJ databases">
        <title>Draft genome sequence of rust myrtle Austropuccinia psidii MF-1, a brazilian biotype.</title>
        <authorList>
            <person name="Quecine M.C."/>
            <person name="Pachon D.M.R."/>
            <person name="Bonatelli M.L."/>
            <person name="Correr F.H."/>
            <person name="Franceschini L.M."/>
            <person name="Leite T.F."/>
            <person name="Margarido G.R.A."/>
            <person name="Almeida C.A."/>
            <person name="Ferrarezi J.A."/>
            <person name="Labate C.A."/>
        </authorList>
    </citation>
    <scope>NUCLEOTIDE SEQUENCE</scope>
    <source>
        <strain evidence="2">MF-1</strain>
    </source>
</reference>
<gene>
    <name evidence="2" type="ORF">O181_000907</name>
</gene>
<keyword evidence="3" id="KW-1185">Reference proteome</keyword>
<name>A0A9Q3B9S9_9BASI</name>
<dbReference type="AlphaFoldDB" id="A0A9Q3B9S9"/>
<evidence type="ECO:0000313" key="2">
    <source>
        <dbReference type="EMBL" id="MBW0461192.1"/>
    </source>
</evidence>
<protein>
    <submittedName>
        <fullName evidence="2">Uncharacterized protein</fullName>
    </submittedName>
</protein>
<comment type="caution">
    <text evidence="2">The sequence shown here is derived from an EMBL/GenBank/DDBJ whole genome shotgun (WGS) entry which is preliminary data.</text>
</comment>
<dbReference type="EMBL" id="AVOT02000122">
    <property type="protein sequence ID" value="MBW0461192.1"/>
    <property type="molecule type" value="Genomic_DNA"/>
</dbReference>
<proteinExistence type="predicted"/>
<organism evidence="2 3">
    <name type="scientific">Austropuccinia psidii MF-1</name>
    <dbReference type="NCBI Taxonomy" id="1389203"/>
    <lineage>
        <taxon>Eukaryota</taxon>
        <taxon>Fungi</taxon>
        <taxon>Dikarya</taxon>
        <taxon>Basidiomycota</taxon>
        <taxon>Pucciniomycotina</taxon>
        <taxon>Pucciniomycetes</taxon>
        <taxon>Pucciniales</taxon>
        <taxon>Sphaerophragmiaceae</taxon>
        <taxon>Austropuccinia</taxon>
    </lineage>
</organism>